<sequence length="148" mass="16034">MTSRASGGPPDEFLEYRLVRLASRLERRFAATLAPTGLSPRQFSVLAVLTESPGVTSAELARAVLTTPQSMGALLDQMESRGLVERTAERGRGRAAPIRVTDAGAALLREAYRLVDALDGATRQRLGERDHQQLTRLLAVLEGHVGED</sequence>
<dbReference type="InterPro" id="IPR039422">
    <property type="entry name" value="MarR/SlyA-like"/>
</dbReference>
<dbReference type="PROSITE" id="PS50995">
    <property type="entry name" value="HTH_MARR_2"/>
    <property type="match status" value="1"/>
</dbReference>
<evidence type="ECO:0000313" key="3">
    <source>
        <dbReference type="Proteomes" id="UP001612812"/>
    </source>
</evidence>
<dbReference type="Proteomes" id="UP001612812">
    <property type="component" value="Unassembled WGS sequence"/>
</dbReference>
<name>A0ABW7ZCV1_9ACTN</name>
<accession>A0ABW7ZCV1</accession>
<dbReference type="InterPro" id="IPR000835">
    <property type="entry name" value="HTH_MarR-typ"/>
</dbReference>
<dbReference type="Gene3D" id="1.10.10.10">
    <property type="entry name" value="Winged helix-like DNA-binding domain superfamily/Winged helix DNA-binding domain"/>
    <property type="match status" value="1"/>
</dbReference>
<feature type="domain" description="HTH marR-type" evidence="1">
    <location>
        <begin position="11"/>
        <end position="143"/>
    </location>
</feature>
<organism evidence="2 3">
    <name type="scientific">Micromonospora maritima</name>
    <dbReference type="NCBI Taxonomy" id="986711"/>
    <lineage>
        <taxon>Bacteria</taxon>
        <taxon>Bacillati</taxon>
        <taxon>Actinomycetota</taxon>
        <taxon>Actinomycetes</taxon>
        <taxon>Micromonosporales</taxon>
        <taxon>Micromonosporaceae</taxon>
        <taxon>Micromonospora</taxon>
    </lineage>
</organism>
<evidence type="ECO:0000259" key="1">
    <source>
        <dbReference type="PROSITE" id="PS50995"/>
    </source>
</evidence>
<dbReference type="EMBL" id="JBITLE010000001">
    <property type="protein sequence ID" value="MFI7260695.1"/>
    <property type="molecule type" value="Genomic_DNA"/>
</dbReference>
<protein>
    <submittedName>
        <fullName evidence="2">MarR family winged helix-turn-helix transcriptional regulator</fullName>
    </submittedName>
</protein>
<gene>
    <name evidence="2" type="ORF">ACIBP4_00085</name>
</gene>
<dbReference type="SUPFAM" id="SSF46785">
    <property type="entry name" value="Winged helix' DNA-binding domain"/>
    <property type="match status" value="1"/>
</dbReference>
<dbReference type="RefSeq" id="WP_396765886.1">
    <property type="nucleotide sequence ID" value="NZ_JBITLA010000007.1"/>
</dbReference>
<dbReference type="Pfam" id="PF12802">
    <property type="entry name" value="MarR_2"/>
    <property type="match status" value="1"/>
</dbReference>
<dbReference type="PANTHER" id="PTHR33164:SF43">
    <property type="entry name" value="HTH-TYPE TRANSCRIPTIONAL REPRESSOR YETL"/>
    <property type="match status" value="1"/>
</dbReference>
<dbReference type="PANTHER" id="PTHR33164">
    <property type="entry name" value="TRANSCRIPTIONAL REGULATOR, MARR FAMILY"/>
    <property type="match status" value="1"/>
</dbReference>
<dbReference type="InterPro" id="IPR036390">
    <property type="entry name" value="WH_DNA-bd_sf"/>
</dbReference>
<comment type="caution">
    <text evidence="2">The sequence shown here is derived from an EMBL/GenBank/DDBJ whole genome shotgun (WGS) entry which is preliminary data.</text>
</comment>
<proteinExistence type="predicted"/>
<evidence type="ECO:0000313" key="2">
    <source>
        <dbReference type="EMBL" id="MFI7260695.1"/>
    </source>
</evidence>
<dbReference type="SMART" id="SM00347">
    <property type="entry name" value="HTH_MARR"/>
    <property type="match status" value="1"/>
</dbReference>
<reference evidence="2 3" key="1">
    <citation type="submission" date="2024-10" db="EMBL/GenBank/DDBJ databases">
        <title>The Natural Products Discovery Center: Release of the First 8490 Sequenced Strains for Exploring Actinobacteria Biosynthetic Diversity.</title>
        <authorList>
            <person name="Kalkreuter E."/>
            <person name="Kautsar S.A."/>
            <person name="Yang D."/>
            <person name="Bader C.D."/>
            <person name="Teijaro C.N."/>
            <person name="Fluegel L."/>
            <person name="Davis C.M."/>
            <person name="Simpson J.R."/>
            <person name="Lauterbach L."/>
            <person name="Steele A.D."/>
            <person name="Gui C."/>
            <person name="Meng S."/>
            <person name="Li G."/>
            <person name="Viehrig K."/>
            <person name="Ye F."/>
            <person name="Su P."/>
            <person name="Kiefer A.F."/>
            <person name="Nichols A."/>
            <person name="Cepeda A.J."/>
            <person name="Yan W."/>
            <person name="Fan B."/>
            <person name="Jiang Y."/>
            <person name="Adhikari A."/>
            <person name="Zheng C.-J."/>
            <person name="Schuster L."/>
            <person name="Cowan T.M."/>
            <person name="Smanski M.J."/>
            <person name="Chevrette M.G."/>
            <person name="De Carvalho L.P.S."/>
            <person name="Shen B."/>
        </authorList>
    </citation>
    <scope>NUCLEOTIDE SEQUENCE [LARGE SCALE GENOMIC DNA]</scope>
    <source>
        <strain evidence="2 3">NPDC049845</strain>
    </source>
</reference>
<keyword evidence="3" id="KW-1185">Reference proteome</keyword>
<dbReference type="InterPro" id="IPR036388">
    <property type="entry name" value="WH-like_DNA-bd_sf"/>
</dbReference>